<evidence type="ECO:0000256" key="12">
    <source>
        <dbReference type="PROSITE-ProRule" id="PRU00196"/>
    </source>
</evidence>
<feature type="disulfide bond" evidence="12">
    <location>
        <begin position="433"/>
        <end position="443"/>
    </location>
</feature>
<keyword evidence="5" id="KW-0732">Signal</keyword>
<keyword evidence="9 12" id="KW-1015">Disulfide bond</keyword>
<dbReference type="RefSeq" id="XP_038068390.1">
    <property type="nucleotide sequence ID" value="XM_038212462.1"/>
</dbReference>
<proteinExistence type="predicted"/>
<evidence type="ECO:0000256" key="13">
    <source>
        <dbReference type="SAM" id="Phobius"/>
    </source>
</evidence>
<feature type="disulfide bond" evidence="12">
    <location>
        <begin position="96"/>
        <end position="106"/>
    </location>
</feature>
<evidence type="ECO:0000256" key="10">
    <source>
        <dbReference type="ARBA" id="ARBA00023170"/>
    </source>
</evidence>
<keyword evidence="4 13" id="KW-0812">Transmembrane</keyword>
<dbReference type="GeneID" id="119737841"/>
<keyword evidence="6" id="KW-0677">Repeat</keyword>
<feature type="domain" description="SRCR" evidence="14">
    <location>
        <begin position="481"/>
        <end position="582"/>
    </location>
</feature>
<sequence length="762" mass="82056">MDSTGPSLEVLAVVIILQVFTTVASPGSYLRLVGGSDPSEGRLEIYHNQWGTVCDDSWGYTDALVACRQLGFTAVGTSLYSLPGASVPILLDEVRCVGDEGRLAECPHNGWGVHNCGHYEDVAIRCGYQNTYADPMPIRLSGGSSNSGRLEVYLNNAWGTVCDDNWDLADAQVACRELGYAAVSNYLLPAIEGATGSILYYVGCEGGETRLAQCVHLGGDWGTRYCGHDEDVSLACDQRRTDTIALRLADGINSNEGRLELYHNGQWGSVCDDHWDEADATVACREMGLGSPTHPTAVDSIPAGTGPIHLDDVMCDGWEARLIECGHLQLGSHNCQHYEDVKIACTGDDVYVMAFTVPMGYSFHLVDGLSPYEGRLELDIRGIAVGICDLDWTLQDAAVACRQLGFGTPIREVQDGYFGVNPAGYYWANNVSCSEEEVSLQDCTTGNMEVVSSCGHGGLDVGVACTGPFVGNEHDMRNADVRLAGGLTAADGRLEIFFNGEWSTVCNDEWDDVDADVVCRQLGYRKVLNAHHYIDGLPAGSGSILLDNVRCQGDEITIMGCRHNGLHTHNCGHWQDVVIECYHGNEYDWTLSGEKIFAIIGVLFVAITLGLFIIKRRMQLEKRRQLVVVPANDQTPSAGVGPPVTPHPYPVQPLAGVGRPVSPHPYPVQPTGPLPQLPPGQPPYAAAVIPALPPVGFPDPNPLPPSYLTATAGADGMNQLPIYLPSPVAATTGLPPVQGMLPQQLQPLNNLTLRTSPSYPNR</sequence>
<feature type="disulfide bond" evidence="12">
    <location>
        <begin position="551"/>
        <end position="561"/>
    </location>
</feature>
<dbReference type="SMART" id="SM00202">
    <property type="entry name" value="SR"/>
    <property type="match status" value="5"/>
</dbReference>
<name>A0A914AWA9_PATMI</name>
<dbReference type="FunFam" id="3.10.250.10:FF:000006">
    <property type="entry name" value="neurotrypsin isoform X2"/>
    <property type="match status" value="1"/>
</dbReference>
<feature type="disulfide bond" evidence="12">
    <location>
        <begin position="315"/>
        <end position="325"/>
    </location>
</feature>
<keyword evidence="16" id="KW-1185">Reference proteome</keyword>
<feature type="disulfide bond" evidence="12">
    <location>
        <begin position="284"/>
        <end position="345"/>
    </location>
</feature>
<feature type="transmembrane region" description="Helical" evidence="13">
    <location>
        <begin position="596"/>
        <end position="614"/>
    </location>
</feature>
<keyword evidence="7 13" id="KW-1133">Transmembrane helix</keyword>
<dbReference type="EnsemblMetazoa" id="XM_038212462.1">
    <property type="protein sequence ID" value="XP_038068390.1"/>
    <property type="gene ID" value="LOC119737841"/>
</dbReference>
<evidence type="ECO:0000256" key="11">
    <source>
        <dbReference type="ARBA" id="ARBA00023180"/>
    </source>
</evidence>
<dbReference type="FunFam" id="3.10.250.10:FF:000007">
    <property type="entry name" value="Soluble scavenger receptor cysteine-rich domain-containing protein SSC5D"/>
    <property type="match status" value="1"/>
</dbReference>
<dbReference type="InterPro" id="IPR036772">
    <property type="entry name" value="SRCR-like_dom_sf"/>
</dbReference>
<dbReference type="FunFam" id="3.10.250.10:FF:000011">
    <property type="entry name" value="Scavenger receptor class A member 5"/>
    <property type="match status" value="1"/>
</dbReference>
<dbReference type="Proteomes" id="UP000887568">
    <property type="component" value="Unplaced"/>
</dbReference>
<evidence type="ECO:0000256" key="1">
    <source>
        <dbReference type="ARBA" id="ARBA00004167"/>
    </source>
</evidence>
<accession>A0A914AWA9</accession>
<reference evidence="15" key="1">
    <citation type="submission" date="2022-11" db="UniProtKB">
        <authorList>
            <consortium name="EnsemblMetazoa"/>
        </authorList>
    </citation>
    <scope>IDENTIFICATION</scope>
</reference>
<dbReference type="Pfam" id="PF00530">
    <property type="entry name" value="SRCR"/>
    <property type="match status" value="5"/>
</dbReference>
<evidence type="ECO:0000256" key="3">
    <source>
        <dbReference type="ARBA" id="ARBA00022525"/>
    </source>
</evidence>
<dbReference type="AlphaFoldDB" id="A0A914AWA9"/>
<dbReference type="FunFam" id="3.10.250.10:FF:000016">
    <property type="entry name" value="Scavenger receptor cysteine-rich protein type 12"/>
    <property type="match status" value="1"/>
</dbReference>
<evidence type="ECO:0000313" key="16">
    <source>
        <dbReference type="Proteomes" id="UP000887568"/>
    </source>
</evidence>
<feature type="disulfide bond" evidence="12">
    <location>
        <begin position="162"/>
        <end position="226"/>
    </location>
</feature>
<evidence type="ECO:0000256" key="2">
    <source>
        <dbReference type="ARBA" id="ARBA00004613"/>
    </source>
</evidence>
<feature type="domain" description="SRCR" evidence="14">
    <location>
        <begin position="138"/>
        <end position="237"/>
    </location>
</feature>
<keyword evidence="8 13" id="KW-0472">Membrane</keyword>
<feature type="domain" description="SRCR" evidence="14">
    <location>
        <begin position="363"/>
        <end position="466"/>
    </location>
</feature>
<feature type="domain" description="SRCR" evidence="14">
    <location>
        <begin position="30"/>
        <end position="127"/>
    </location>
</feature>
<dbReference type="Gene3D" id="3.10.250.10">
    <property type="entry name" value="SRCR-like domain"/>
    <property type="match status" value="5"/>
</dbReference>
<keyword evidence="3" id="KW-0964">Secreted</keyword>
<protein>
    <recommendedName>
        <fullName evidence="14">SRCR domain-containing protein</fullName>
    </recommendedName>
</protein>
<evidence type="ECO:0000256" key="9">
    <source>
        <dbReference type="ARBA" id="ARBA00023157"/>
    </source>
</evidence>
<dbReference type="PROSITE" id="PS50287">
    <property type="entry name" value="SRCR_2"/>
    <property type="match status" value="5"/>
</dbReference>
<dbReference type="GO" id="GO:0016020">
    <property type="term" value="C:membrane"/>
    <property type="evidence" value="ECO:0007669"/>
    <property type="project" value="UniProtKB-SubCell"/>
</dbReference>
<evidence type="ECO:0000256" key="8">
    <source>
        <dbReference type="ARBA" id="ARBA00023136"/>
    </source>
</evidence>
<dbReference type="PANTHER" id="PTHR19331:SF487">
    <property type="entry name" value="SOLUBLE SCAVENGER RECEPTOR CYSTEINE-RICH DOMAIN-CONTAINING PROTEIN SSC5D"/>
    <property type="match status" value="1"/>
</dbReference>
<evidence type="ECO:0000256" key="6">
    <source>
        <dbReference type="ARBA" id="ARBA00022737"/>
    </source>
</evidence>
<evidence type="ECO:0000256" key="5">
    <source>
        <dbReference type="ARBA" id="ARBA00022729"/>
    </source>
</evidence>
<keyword evidence="10" id="KW-0675">Receptor</keyword>
<evidence type="ECO:0000313" key="15">
    <source>
        <dbReference type="EnsemblMetazoa" id="XP_038068390.1"/>
    </source>
</evidence>
<comment type="caution">
    <text evidence="12">Lacks conserved residue(s) required for the propagation of feature annotation.</text>
</comment>
<dbReference type="PRINTS" id="PR00258">
    <property type="entry name" value="SPERACTRCPTR"/>
</dbReference>
<dbReference type="FunFam" id="3.10.250.10:FF:000005">
    <property type="entry name" value="Neurotrypsin isoform A"/>
    <property type="match status" value="1"/>
</dbReference>
<comment type="subcellular location">
    <subcellularLocation>
        <location evidence="1">Membrane</location>
        <topology evidence="1">Single-pass membrane protein</topology>
    </subcellularLocation>
    <subcellularLocation>
        <location evidence="2">Secreted</location>
    </subcellularLocation>
</comment>
<dbReference type="PROSITE" id="PS00420">
    <property type="entry name" value="SRCR_1"/>
    <property type="match status" value="2"/>
</dbReference>
<evidence type="ECO:0000256" key="7">
    <source>
        <dbReference type="ARBA" id="ARBA00022989"/>
    </source>
</evidence>
<keyword evidence="11" id="KW-0325">Glycoprotein</keyword>
<feature type="disulfide bond" evidence="12">
    <location>
        <begin position="204"/>
        <end position="214"/>
    </location>
</feature>
<feature type="disulfide bond" evidence="12">
    <location>
        <begin position="175"/>
        <end position="236"/>
    </location>
</feature>
<dbReference type="GO" id="GO:0005576">
    <property type="term" value="C:extracellular region"/>
    <property type="evidence" value="ECO:0007669"/>
    <property type="project" value="UniProtKB-SubCell"/>
</dbReference>
<dbReference type="OMA" id="VACESPH"/>
<feature type="domain" description="SRCR" evidence="14">
    <location>
        <begin position="246"/>
        <end position="346"/>
    </location>
</feature>
<dbReference type="OrthoDB" id="536948at2759"/>
<evidence type="ECO:0000259" key="14">
    <source>
        <dbReference type="PROSITE" id="PS50287"/>
    </source>
</evidence>
<dbReference type="PANTHER" id="PTHR19331">
    <property type="entry name" value="SCAVENGER RECEPTOR DOMAIN-CONTAINING"/>
    <property type="match status" value="1"/>
</dbReference>
<feature type="disulfide bond" evidence="12">
    <location>
        <begin position="271"/>
        <end position="335"/>
    </location>
</feature>
<evidence type="ECO:0000256" key="4">
    <source>
        <dbReference type="ARBA" id="ARBA00022692"/>
    </source>
</evidence>
<dbReference type="SUPFAM" id="SSF56487">
    <property type="entry name" value="SRCR-like"/>
    <property type="match status" value="5"/>
</dbReference>
<dbReference type="InterPro" id="IPR001190">
    <property type="entry name" value="SRCR"/>
</dbReference>
<organism evidence="15 16">
    <name type="scientific">Patiria miniata</name>
    <name type="common">Bat star</name>
    <name type="synonym">Asterina miniata</name>
    <dbReference type="NCBI Taxonomy" id="46514"/>
    <lineage>
        <taxon>Eukaryota</taxon>
        <taxon>Metazoa</taxon>
        <taxon>Echinodermata</taxon>
        <taxon>Eleutherozoa</taxon>
        <taxon>Asterozoa</taxon>
        <taxon>Asteroidea</taxon>
        <taxon>Valvatacea</taxon>
        <taxon>Valvatida</taxon>
        <taxon>Asterinidae</taxon>
        <taxon>Patiria</taxon>
    </lineage>
</organism>